<feature type="non-terminal residue" evidence="2">
    <location>
        <position position="1"/>
    </location>
</feature>
<dbReference type="EMBL" id="ASPP01050073">
    <property type="protein sequence ID" value="ETN97330.1"/>
    <property type="molecule type" value="Genomic_DNA"/>
</dbReference>
<proteinExistence type="predicted"/>
<keyword evidence="1" id="KW-0812">Transmembrane</keyword>
<keyword evidence="1" id="KW-0472">Membrane</keyword>
<gene>
    <name evidence="2" type="ORF">RFI_40201</name>
</gene>
<dbReference type="Proteomes" id="UP000023152">
    <property type="component" value="Unassembled WGS sequence"/>
</dbReference>
<reference evidence="2 3" key="1">
    <citation type="journal article" date="2013" name="Curr. Biol.">
        <title>The Genome of the Foraminiferan Reticulomyxa filosa.</title>
        <authorList>
            <person name="Glockner G."/>
            <person name="Hulsmann N."/>
            <person name="Schleicher M."/>
            <person name="Noegel A.A."/>
            <person name="Eichinger L."/>
            <person name="Gallinger C."/>
            <person name="Pawlowski J."/>
            <person name="Sierra R."/>
            <person name="Euteneuer U."/>
            <person name="Pillet L."/>
            <person name="Moustafa A."/>
            <person name="Platzer M."/>
            <person name="Groth M."/>
            <person name="Szafranski K."/>
            <person name="Schliwa M."/>
        </authorList>
    </citation>
    <scope>NUCLEOTIDE SEQUENCE [LARGE SCALE GENOMIC DNA]</scope>
</reference>
<evidence type="ECO:0000313" key="3">
    <source>
        <dbReference type="Proteomes" id="UP000023152"/>
    </source>
</evidence>
<dbReference type="AlphaFoldDB" id="X6L7J7"/>
<evidence type="ECO:0000256" key="1">
    <source>
        <dbReference type="SAM" id="Phobius"/>
    </source>
</evidence>
<protein>
    <submittedName>
        <fullName evidence="2">TrbL/VirB6 plasmid conjugal transfer family protein</fullName>
    </submittedName>
</protein>
<name>X6L7J7_RETFI</name>
<feature type="transmembrane region" description="Helical" evidence="1">
    <location>
        <begin position="159"/>
        <end position="183"/>
    </location>
</feature>
<organism evidence="2 3">
    <name type="scientific">Reticulomyxa filosa</name>
    <dbReference type="NCBI Taxonomy" id="46433"/>
    <lineage>
        <taxon>Eukaryota</taxon>
        <taxon>Sar</taxon>
        <taxon>Rhizaria</taxon>
        <taxon>Retaria</taxon>
        <taxon>Foraminifera</taxon>
        <taxon>Monothalamids</taxon>
        <taxon>Reticulomyxidae</taxon>
        <taxon>Reticulomyxa</taxon>
    </lineage>
</organism>
<keyword evidence="3" id="KW-1185">Reference proteome</keyword>
<keyword evidence="1" id="KW-1133">Transmembrane helix</keyword>
<feature type="transmembrane region" description="Helical" evidence="1">
    <location>
        <begin position="127"/>
        <end position="147"/>
    </location>
</feature>
<evidence type="ECO:0000313" key="2">
    <source>
        <dbReference type="EMBL" id="ETN97330.1"/>
    </source>
</evidence>
<sequence>YAVVKDKADITESSWIDIPTTIFANNGEMQVVVPPTLDSGLFFIRIKPLSPPAGFDVDSAVYDLYTNPAHRFGQYYVVIQKKGQAELARFVKTSLLGDKATNKTGVVEKIFVGVAEKNIKYIQTIRALLILYIIFYAIMFMMGTTQLDQQDVIKRLFKIGVLTAVISPNSWSFFSFYFINLFIYGGLDLMGFIVKSSFGTNIVDLQADPLNVFGIFDWPASELLSEQTWKKIYALIWDCYLKDTSASLLQIRRLWLIQP</sequence>
<accession>X6L7J7</accession>
<comment type="caution">
    <text evidence="2">The sequence shown here is derived from an EMBL/GenBank/DDBJ whole genome shotgun (WGS) entry which is preliminary data.</text>
</comment>